<keyword evidence="1" id="KW-0812">Transmembrane</keyword>
<gene>
    <name evidence="4" type="ORF">ACFOHJ_20850</name>
</gene>
<feature type="transmembrane region" description="Helical" evidence="1">
    <location>
        <begin position="77"/>
        <end position="97"/>
    </location>
</feature>
<feature type="transmembrane region" description="Helical" evidence="1">
    <location>
        <begin position="41"/>
        <end position="65"/>
    </location>
</feature>
<evidence type="ECO:0000313" key="4">
    <source>
        <dbReference type="EMBL" id="MFC3208674.1"/>
    </source>
</evidence>
<dbReference type="PIRSF" id="PIRSF007542">
    <property type="entry name" value="UCP007542"/>
    <property type="match status" value="1"/>
</dbReference>
<dbReference type="InterPro" id="IPR012037">
    <property type="entry name" value="Alpha/beta-hydrolase_fam"/>
</dbReference>
<dbReference type="Proteomes" id="UP001595583">
    <property type="component" value="Unassembled WGS sequence"/>
</dbReference>
<keyword evidence="1" id="KW-0472">Membrane</keyword>
<feature type="domain" description="Alpha/beta-hydrolase catalytic" evidence="2">
    <location>
        <begin position="252"/>
        <end position="540"/>
    </location>
</feature>
<evidence type="ECO:0000259" key="2">
    <source>
        <dbReference type="Pfam" id="PF10081"/>
    </source>
</evidence>
<organism evidence="4 5">
    <name type="scientific">Aquamicrobium soli</name>
    <dbReference type="NCBI Taxonomy" id="1811518"/>
    <lineage>
        <taxon>Bacteria</taxon>
        <taxon>Pseudomonadati</taxon>
        <taxon>Pseudomonadota</taxon>
        <taxon>Alphaproteobacteria</taxon>
        <taxon>Hyphomicrobiales</taxon>
        <taxon>Phyllobacteriaceae</taxon>
        <taxon>Aquamicrobium</taxon>
    </lineage>
</organism>
<keyword evidence="4" id="KW-0378">Hydrolase</keyword>
<proteinExistence type="predicted"/>
<dbReference type="EMBL" id="JBHRTK010000028">
    <property type="protein sequence ID" value="MFC3208674.1"/>
    <property type="molecule type" value="Genomic_DNA"/>
</dbReference>
<dbReference type="InterPro" id="IPR027787">
    <property type="entry name" value="Alpha/beta-hydrolase_catalytic"/>
</dbReference>
<keyword evidence="1" id="KW-1133">Transmembrane helix</keyword>
<feature type="domain" description="Alpha/beta-hydrolase N-terminal" evidence="3">
    <location>
        <begin position="28"/>
        <end position="235"/>
    </location>
</feature>
<feature type="transmembrane region" description="Helical" evidence="1">
    <location>
        <begin position="117"/>
        <end position="139"/>
    </location>
</feature>
<dbReference type="Pfam" id="PF10081">
    <property type="entry name" value="Abhydrolase_9"/>
    <property type="match status" value="1"/>
</dbReference>
<feature type="transmembrane region" description="Helical" evidence="1">
    <location>
        <begin position="160"/>
        <end position="184"/>
    </location>
</feature>
<evidence type="ECO:0000313" key="5">
    <source>
        <dbReference type="Proteomes" id="UP001595583"/>
    </source>
</evidence>
<evidence type="ECO:0000256" key="1">
    <source>
        <dbReference type="SAM" id="Phobius"/>
    </source>
</evidence>
<evidence type="ECO:0000259" key="3">
    <source>
        <dbReference type="Pfam" id="PF15420"/>
    </source>
</evidence>
<dbReference type="Pfam" id="PF15420">
    <property type="entry name" value="Abhydrolase_9_N"/>
    <property type="match status" value="1"/>
</dbReference>
<protein>
    <submittedName>
        <fullName evidence="4">Alpha/beta hydrolase</fullName>
    </submittedName>
</protein>
<dbReference type="InterPro" id="IPR027788">
    <property type="entry name" value="Alpha/beta-hydrolase_N_dom"/>
</dbReference>
<accession>A0ABV7KEC2</accession>
<comment type="caution">
    <text evidence="4">The sequence shown here is derived from an EMBL/GenBank/DDBJ whole genome shotgun (WGS) entry which is preliminary data.</text>
</comment>
<dbReference type="RefSeq" id="WP_378224287.1">
    <property type="nucleotide sequence ID" value="NZ_JBHRTK010000028.1"/>
</dbReference>
<reference evidence="5" key="1">
    <citation type="journal article" date="2019" name="Int. J. Syst. Evol. Microbiol.">
        <title>The Global Catalogue of Microorganisms (GCM) 10K type strain sequencing project: providing services to taxonomists for standard genome sequencing and annotation.</title>
        <authorList>
            <consortium name="The Broad Institute Genomics Platform"/>
            <consortium name="The Broad Institute Genome Sequencing Center for Infectious Disease"/>
            <person name="Wu L."/>
            <person name="Ma J."/>
        </authorList>
    </citation>
    <scope>NUCLEOTIDE SEQUENCE [LARGE SCALE GENOMIC DNA]</scope>
    <source>
        <strain evidence="5">KCTC 52165</strain>
    </source>
</reference>
<keyword evidence="5" id="KW-1185">Reference proteome</keyword>
<dbReference type="GO" id="GO:0016787">
    <property type="term" value="F:hydrolase activity"/>
    <property type="evidence" value="ECO:0007669"/>
    <property type="project" value="UniProtKB-KW"/>
</dbReference>
<name>A0ABV7KEC2_9HYPH</name>
<sequence>MQGLASRLWLSLSTTGLLVGTLFFAASFTPSLIPRAYVVQGVLAGVSLAAGYGIGVFGAWLWAYLELPQSRHGIARWIKTGAAVFCAAVALLFLWRASDWQNSIRRLFDLEPVDSVYPFSVALIALAAFAVLLVVARLFQFTLGLVAGRLRSYMPRRVANVIGLTVALMLFGSLANGVLLRYALYVADGSYKALDEMIEADTAQPAEPGKTGSSASLMKWDELGRMGRGYIASGPSANDIGAFLGRPAQEPIRVYAGLNSAETPQARARLALQELKRVGGFDRSMLVIITPTGTGWVDPEGIDTLEYLHGGDVASVAIQYSYLASWLSLLVEPGYGGEASRALFHEVYDYWTTLPKDHRPKLYLYGLSLGAMNTERSNELFEVLGDPYQGVLLAGPPFPSGIWRSITDQRDEGSPFWLPRFRDGSYVRFTSQQNALAIPDAHWGPMRVVYLQYASDPITFFDPLSFYRAPQWMAEPRGPDVSPALRWYPVVSFLQQLVDIATATTAPMGHGHVYAPEHYIDAWVEVTDVKGWSDSDIERLKARFEAR</sequence>